<dbReference type="Proteomes" id="UP000320055">
    <property type="component" value="Unassembled WGS sequence"/>
</dbReference>
<dbReference type="OrthoDB" id="9006161at2"/>
<dbReference type="EMBL" id="CAACVJ010000146">
    <property type="protein sequence ID" value="VEP13993.1"/>
    <property type="molecule type" value="Genomic_DNA"/>
</dbReference>
<protein>
    <submittedName>
        <fullName evidence="1">DsrE/DsrF-like family protein</fullName>
    </submittedName>
</protein>
<accession>A0A563VRE9</accession>
<dbReference type="InterPro" id="IPR027396">
    <property type="entry name" value="DsrEFH-like"/>
</dbReference>
<reference evidence="1 2" key="1">
    <citation type="submission" date="2019-01" db="EMBL/GenBank/DDBJ databases">
        <authorList>
            <person name="Brito A."/>
        </authorList>
    </citation>
    <scope>NUCLEOTIDE SEQUENCE [LARGE SCALE GENOMIC DNA]</scope>
    <source>
        <strain evidence="1">1</strain>
    </source>
</reference>
<evidence type="ECO:0000313" key="2">
    <source>
        <dbReference type="Proteomes" id="UP000320055"/>
    </source>
</evidence>
<keyword evidence="2" id="KW-1185">Reference proteome</keyword>
<evidence type="ECO:0000313" key="1">
    <source>
        <dbReference type="EMBL" id="VEP13993.1"/>
    </source>
</evidence>
<dbReference type="SUPFAM" id="SSF75169">
    <property type="entry name" value="DsrEFH-like"/>
    <property type="match status" value="1"/>
</dbReference>
<sequence>MTHYLILESRDPYDSADWIKMQEIVVELKKNGNNVTLFLLQNGVLPIRKGTSFEKHFDNLKSLEINIFADFFALQERGIKEIAKSVEKSNLDRLIQLCLIPNTKTIWH</sequence>
<dbReference type="RefSeq" id="WP_144864821.1">
    <property type="nucleotide sequence ID" value="NZ_LR213784.1"/>
</dbReference>
<organism evidence="1 2">
    <name type="scientific">Hyella patelloides LEGE 07179</name>
    <dbReference type="NCBI Taxonomy" id="945734"/>
    <lineage>
        <taxon>Bacteria</taxon>
        <taxon>Bacillati</taxon>
        <taxon>Cyanobacteriota</taxon>
        <taxon>Cyanophyceae</taxon>
        <taxon>Pleurocapsales</taxon>
        <taxon>Hyellaceae</taxon>
        <taxon>Hyella</taxon>
    </lineage>
</organism>
<dbReference type="AlphaFoldDB" id="A0A563VRE9"/>
<gene>
    <name evidence="1" type="ORF">H1P_230057</name>
</gene>
<name>A0A563VRE9_9CYAN</name>
<proteinExistence type="predicted"/>
<dbReference type="Gene3D" id="3.40.1260.10">
    <property type="entry name" value="DsrEFH-like"/>
    <property type="match status" value="1"/>
</dbReference>